<evidence type="ECO:0000313" key="1">
    <source>
        <dbReference type="EMBL" id="SHL49386.1"/>
    </source>
</evidence>
<name>A0A1M7B3D0_9BACT</name>
<dbReference type="RefSeq" id="WP_073479213.1">
    <property type="nucleotide sequence ID" value="NZ_FQZU01000079.1"/>
</dbReference>
<dbReference type="AlphaFoldDB" id="A0A1M7B3D0"/>
<sequence length="168" mass="19232">MNAKTKKDRRVGEALIGAILKGGGFSGFRFDTAFCLRFERSEPGEINGNEIPWIFELQILTEWWFGAKEDWKKRVKSFQEKHCLDTDEPLKAYELTCLRWSEGGTVDLINMGDNCLTIVFKNGKSLSISLESDVDFAWIVQEPNVSEEDSQWSVVCECGELFVRMPYS</sequence>
<reference evidence="2" key="1">
    <citation type="submission" date="2016-11" db="EMBL/GenBank/DDBJ databases">
        <authorList>
            <person name="Varghese N."/>
            <person name="Submissions S."/>
        </authorList>
    </citation>
    <scope>NUCLEOTIDE SEQUENCE [LARGE SCALE GENOMIC DNA]</scope>
    <source>
        <strain evidence="2">DSM 16219</strain>
    </source>
</reference>
<evidence type="ECO:0000313" key="2">
    <source>
        <dbReference type="Proteomes" id="UP000183994"/>
    </source>
</evidence>
<accession>A0A1M7B3D0</accession>
<protein>
    <submittedName>
        <fullName evidence="1">Uncharacterized protein</fullName>
    </submittedName>
</protein>
<organism evidence="1 2">
    <name type="scientific">Desulfatibacillum alkenivorans DSM 16219</name>
    <dbReference type="NCBI Taxonomy" id="1121393"/>
    <lineage>
        <taxon>Bacteria</taxon>
        <taxon>Pseudomonadati</taxon>
        <taxon>Thermodesulfobacteriota</taxon>
        <taxon>Desulfobacteria</taxon>
        <taxon>Desulfobacterales</taxon>
        <taxon>Desulfatibacillaceae</taxon>
        <taxon>Desulfatibacillum</taxon>
    </lineage>
</organism>
<proteinExistence type="predicted"/>
<keyword evidence="2" id="KW-1185">Reference proteome</keyword>
<dbReference type="EMBL" id="FQZU01000079">
    <property type="protein sequence ID" value="SHL49386.1"/>
    <property type="molecule type" value="Genomic_DNA"/>
</dbReference>
<dbReference type="OrthoDB" id="9553705at2"/>
<dbReference type="Proteomes" id="UP000183994">
    <property type="component" value="Unassembled WGS sequence"/>
</dbReference>
<gene>
    <name evidence="1" type="ORF">SAMN02745216_05267</name>
</gene>